<feature type="transmembrane region" description="Helical" evidence="2">
    <location>
        <begin position="323"/>
        <end position="345"/>
    </location>
</feature>
<sequence length="1595" mass="180583">MTNVSAAVQWWDEWQLRILVLCSLGIQWFLLLAAPMRKYTIPHWFRTFIWLAYISSDALAIYALATLFNRHANTTAAAKRHCVNGSALEVLWAPVLLIHLGGQQEMSAYTIEDNELWRRHTVTLVSQVTVAIYAFYKSWPANGGDRRLLVSAVLLFVIGVLSFTEKPWALRRASINRLAAVSSMVQGRKEVSKWRYCFTELEKDKRDIFDRCCQLKKEKETPPPGVGTDGVKRSQQHILTDRDKVLLILSDMSLLAADSDLKQEQRRRRQRQSLMGEDDSKEEVEGDLLGTLSPRAERGSKRWLRRAFALIYTRANVVLTPAYLAYHILLAPFLHITAIVLFAASSKRHHNTIDVKITYVLLCLTAALDILAEPIRQLLFKLMSMADVAALCETVPQYNNLIRSALQRTQPAGVLLKCAAHVGYTQGFFVCQRKNLYHMLAGLIFSDLVEANAKGLDFTSYRSFAPGRRNWVLNENLRKVCGPEVQGSLRGSFDKGVILWHIATDLCMRRMMAENTIDEIDRKFLECTEAISDYMAHLLNLRPDMLMTGSRQHLFTQAMEEVELILKDIESQQQQPHSLKKLGRDILAKKIIDKAKAEVNAAIDIERVSEQGREIRVDEPPPPKYPLVHDACRLAEELMDKMGRRTRCQVMYRVWVGMLFYSASMCRGYLHAKSLGEGGEFLSFVWLILSLKGAKTLADKLQMPEPEREPEPKSGPYSPGQEIVQGEPTATVATTADEGEDLSFLLPHSPQPLYSYRAKRPRIKGKQVHTKAESLVLIIDNQQWGGERRGEDGSTTWGAGGRCRSWGWWWAIIDDVEALGGCERRPCAAPRRRGASAAARGWRRQPPLRRRRGGRRRPTKGRRSFLPARCPKPLSATDDWRRRRRGGGDCRHDLALLDEFPFNVDFTSGSDFCWWRRPTSGEMSGGRCKKDVARLAASMLRAGRGAEVEMDAAELRILVLASLGIRWFLLLVAPTRQFTIPGWFRTCIGIAFSSSDAVAIYALATLFNRHGGNAISSSHALSNGSVLQVLWAPVLLIHLGGQEGMTAYRLEDNDLWTRQAVTVVSQVMIALYSLYKSWPSYGDMRLLASTILLFIIGILSYSQKPWALRRASINKLQAVASARLTQAVRGGEKVTSGWDFCFTELGKKKQTTLLTETDLVRMILYDMSLLAADSDMKREQRRRHQRKSLLGEDEGTVEVEGDFLGTLSHRADKKISSNRWLCRAFELIYTRANLMLTPAYLAYHLLLVSSLHITAIALFAASRKRDYSTTDVKITYVLLSFTAALDILAEFIRQLLFKLMSMAGVPGLGETVSQDSNLIRSALRRTQPTPIGFLLKLATRVGYTYTEGLFTCSPRRNLYRMLEGLNFSDLLEANAKGLDFTSYRTFAPGHRNWVLNENLRKACGQEVQDSLRGSFDRGIILWHIATDLCIRRMTTDNIIDDIDRKFLECTEAISDYMAHLLNLHSDMLMTGRKEVRVDEPRTLFEYPLVHDACKLSQELMVMDRKTRYQVMYHVWMGMLFYSASMCKGYLHAKSLGEGGEFLSYVWIILSLKGGKTLADKLQMPEPEPKPGPYDYGEDLSFLLPGGSPSDPFFFN</sequence>
<organism evidence="4 5">
    <name type="scientific">Oryza rufipogon</name>
    <name type="common">Brownbeard rice</name>
    <name type="synonym">Asian wild rice</name>
    <dbReference type="NCBI Taxonomy" id="4529"/>
    <lineage>
        <taxon>Eukaryota</taxon>
        <taxon>Viridiplantae</taxon>
        <taxon>Streptophyta</taxon>
        <taxon>Embryophyta</taxon>
        <taxon>Tracheophyta</taxon>
        <taxon>Spermatophyta</taxon>
        <taxon>Magnoliopsida</taxon>
        <taxon>Liliopsida</taxon>
        <taxon>Poales</taxon>
        <taxon>Poaceae</taxon>
        <taxon>BOP clade</taxon>
        <taxon>Oryzoideae</taxon>
        <taxon>Oryzeae</taxon>
        <taxon>Oryzinae</taxon>
        <taxon>Oryza</taxon>
    </lineage>
</organism>
<dbReference type="Pfam" id="PF13968">
    <property type="entry name" value="DUF4220"/>
    <property type="match status" value="2"/>
</dbReference>
<feature type="compositionally biased region" description="Acidic residues" evidence="1">
    <location>
        <begin position="276"/>
        <end position="286"/>
    </location>
</feature>
<feature type="domain" description="DUF4220" evidence="3">
    <location>
        <begin position="50"/>
        <end position="372"/>
    </location>
</feature>
<feature type="transmembrane region" description="Helical" evidence="2">
    <location>
        <begin position="1240"/>
        <end position="1262"/>
    </location>
</feature>
<dbReference type="InterPro" id="IPR025315">
    <property type="entry name" value="DUF4220"/>
</dbReference>
<evidence type="ECO:0000259" key="3">
    <source>
        <dbReference type="Pfam" id="PF13968"/>
    </source>
</evidence>
<feature type="region of interest" description="Disordered" evidence="1">
    <location>
        <begin position="265"/>
        <end position="287"/>
    </location>
</feature>
<dbReference type="Proteomes" id="UP000008022">
    <property type="component" value="Unassembled WGS sequence"/>
</dbReference>
<evidence type="ECO:0000256" key="1">
    <source>
        <dbReference type="SAM" id="MobiDB-lite"/>
    </source>
</evidence>
<feature type="compositionally biased region" description="Basic residues" evidence="1">
    <location>
        <begin position="841"/>
        <end position="863"/>
    </location>
</feature>
<feature type="region of interest" description="Disordered" evidence="1">
    <location>
        <begin position="701"/>
        <end position="723"/>
    </location>
</feature>
<dbReference type="Pfam" id="PF04578">
    <property type="entry name" value="DUF594"/>
    <property type="match status" value="2"/>
</dbReference>
<evidence type="ECO:0000313" key="4">
    <source>
        <dbReference type="EnsemblPlants" id="ORUFI09G21080.1"/>
    </source>
</evidence>
<feature type="domain" description="DUF4220" evidence="3">
    <location>
        <begin position="991"/>
        <end position="1291"/>
    </location>
</feature>
<dbReference type="InterPro" id="IPR007658">
    <property type="entry name" value="DUF594"/>
</dbReference>
<dbReference type="eggNOG" id="ENOG502R428">
    <property type="taxonomic scope" value="Eukaryota"/>
</dbReference>
<feature type="transmembrane region" description="Helical" evidence="2">
    <location>
        <begin position="148"/>
        <end position="164"/>
    </location>
</feature>
<feature type="transmembrane region" description="Helical" evidence="2">
    <location>
        <begin position="357"/>
        <end position="375"/>
    </location>
</feature>
<name>A0A0E0QV17_ORYRU</name>
<keyword evidence="5" id="KW-1185">Reference proteome</keyword>
<reference evidence="4" key="2">
    <citation type="submission" date="2015-06" db="UniProtKB">
        <authorList>
            <consortium name="EnsemblPlants"/>
        </authorList>
    </citation>
    <scope>IDENTIFICATION</scope>
</reference>
<keyword evidence="2" id="KW-0472">Membrane</keyword>
<dbReference type="STRING" id="4529.A0A0E0QV17"/>
<feature type="transmembrane region" description="Helical" evidence="2">
    <location>
        <begin position="48"/>
        <end position="68"/>
    </location>
</feature>
<keyword evidence="2" id="KW-1133">Transmembrane helix</keyword>
<reference evidence="5" key="1">
    <citation type="submission" date="2013-06" db="EMBL/GenBank/DDBJ databases">
        <authorList>
            <person name="Zhao Q."/>
        </authorList>
    </citation>
    <scope>NUCLEOTIDE SEQUENCE</scope>
    <source>
        <strain evidence="5">cv. W1943</strain>
    </source>
</reference>
<proteinExistence type="predicted"/>
<feature type="transmembrane region" description="Helical" evidence="2">
    <location>
        <begin position="14"/>
        <end position="36"/>
    </location>
</feature>
<feature type="transmembrane region" description="Helical" evidence="2">
    <location>
        <begin position="1274"/>
        <end position="1292"/>
    </location>
</feature>
<protein>
    <recommendedName>
        <fullName evidence="3">DUF4220 domain-containing protein</fullName>
    </recommendedName>
</protein>
<feature type="region of interest" description="Disordered" evidence="1">
    <location>
        <begin position="833"/>
        <end position="866"/>
    </location>
</feature>
<evidence type="ECO:0000256" key="2">
    <source>
        <dbReference type="SAM" id="Phobius"/>
    </source>
</evidence>
<dbReference type="HOGENOM" id="CLU_003570_0_0_1"/>
<dbReference type="Gramene" id="ORUFI09G21080.1">
    <property type="protein sequence ID" value="ORUFI09G21080.1"/>
    <property type="gene ID" value="ORUFI09G21080"/>
</dbReference>
<dbReference type="PANTHER" id="PTHR31325">
    <property type="entry name" value="OS01G0798800 PROTEIN-RELATED"/>
    <property type="match status" value="1"/>
</dbReference>
<accession>A0A0E0QV17</accession>
<dbReference type="EnsemblPlants" id="ORUFI09G21080.1">
    <property type="protein sequence ID" value="ORUFI09G21080.1"/>
    <property type="gene ID" value="ORUFI09G21080"/>
</dbReference>
<evidence type="ECO:0000313" key="5">
    <source>
        <dbReference type="Proteomes" id="UP000008022"/>
    </source>
</evidence>
<keyword evidence="2" id="KW-0812">Transmembrane</keyword>